<dbReference type="InterPro" id="IPR017008">
    <property type="entry name" value="UCP032817-like"/>
</dbReference>
<evidence type="ECO:0000313" key="1">
    <source>
        <dbReference type="EMBL" id="RKT63120.1"/>
    </source>
</evidence>
<dbReference type="OrthoDB" id="278697at2"/>
<proteinExistence type="predicted"/>
<sequence>MQFVLLAAALLGLWLAWRQWQQAGRARFIEDFPLQERLDRRLAARRPELDAQQRAEVFAALRDYFLICNAAGRRLVAMPSQAVDDAWHEFILFTRDYQRFCARAFGRFLHHTPVEAMASPTQASQGLRRAWRLACAHEGIDPRTPTRLPRLFALDAALGIAGGFVYRLDCLAAGSSSNGGYCASHIGCSSGCAGSSGSDGDSGGDGGGCGGGGD</sequence>
<protein>
    <submittedName>
        <fullName evidence="1">Uncharacterized protein</fullName>
    </submittedName>
</protein>
<keyword evidence="2" id="KW-1185">Reference proteome</keyword>
<organism evidence="1 2">
    <name type="scientific">Azonexus fungiphilus</name>
    <dbReference type="NCBI Taxonomy" id="146940"/>
    <lineage>
        <taxon>Bacteria</taxon>
        <taxon>Pseudomonadati</taxon>
        <taxon>Pseudomonadota</taxon>
        <taxon>Betaproteobacteria</taxon>
        <taxon>Rhodocyclales</taxon>
        <taxon>Azonexaceae</taxon>
        <taxon>Azonexus</taxon>
    </lineage>
</organism>
<comment type="caution">
    <text evidence="1">The sequence shown here is derived from an EMBL/GenBank/DDBJ whole genome shotgun (WGS) entry which is preliminary data.</text>
</comment>
<dbReference type="PIRSF" id="PIRSF032817">
    <property type="entry name" value="UCP032817"/>
    <property type="match status" value="1"/>
</dbReference>
<dbReference type="EMBL" id="RBXP01000001">
    <property type="protein sequence ID" value="RKT63120.1"/>
    <property type="molecule type" value="Genomic_DNA"/>
</dbReference>
<accession>A0A495WP33</accession>
<evidence type="ECO:0000313" key="2">
    <source>
        <dbReference type="Proteomes" id="UP000270626"/>
    </source>
</evidence>
<gene>
    <name evidence="1" type="ORF">DFR40_0170</name>
</gene>
<dbReference type="Proteomes" id="UP000270626">
    <property type="component" value="Unassembled WGS sequence"/>
</dbReference>
<reference evidence="1 2" key="1">
    <citation type="submission" date="2018-10" db="EMBL/GenBank/DDBJ databases">
        <title>Genomic Encyclopedia of Type Strains, Phase IV (KMG-IV): sequencing the most valuable type-strain genomes for metagenomic binning, comparative biology and taxonomic classification.</title>
        <authorList>
            <person name="Goeker M."/>
        </authorList>
    </citation>
    <scope>NUCLEOTIDE SEQUENCE [LARGE SCALE GENOMIC DNA]</scope>
    <source>
        <strain evidence="1 2">DSM 23841</strain>
    </source>
</reference>
<dbReference type="AlphaFoldDB" id="A0A495WP33"/>
<name>A0A495WP33_9RHOO</name>
<dbReference type="RefSeq" id="WP_121456593.1">
    <property type="nucleotide sequence ID" value="NZ_RBXP01000001.1"/>
</dbReference>